<dbReference type="SUPFAM" id="SSF81653">
    <property type="entry name" value="Calcium ATPase, transduction domain A"/>
    <property type="match status" value="1"/>
</dbReference>
<dbReference type="SFLD" id="SFLDF00027">
    <property type="entry name" value="p-type_atpase"/>
    <property type="match status" value="1"/>
</dbReference>
<dbReference type="SFLD" id="SFLDG00002">
    <property type="entry name" value="C1.7:_P-type_atpase_like"/>
    <property type="match status" value="1"/>
</dbReference>
<comment type="similarity">
    <text evidence="2">Belongs to the cation transport ATPase (P-type) (TC 3.A.3) family. Type IB subfamily.</text>
</comment>
<dbReference type="Gene3D" id="3.40.50.1000">
    <property type="entry name" value="HAD superfamily/HAD-like"/>
    <property type="match status" value="1"/>
</dbReference>
<evidence type="ECO:0000256" key="10">
    <source>
        <dbReference type="ARBA" id="ARBA00023136"/>
    </source>
</evidence>
<dbReference type="InterPro" id="IPR023299">
    <property type="entry name" value="ATPase_P-typ_cyto_dom_N"/>
</dbReference>
<dbReference type="SFLD" id="SFLDS00003">
    <property type="entry name" value="Haloacid_Dehalogenase"/>
    <property type="match status" value="1"/>
</dbReference>
<evidence type="ECO:0000256" key="3">
    <source>
        <dbReference type="ARBA" id="ARBA00022692"/>
    </source>
</evidence>
<dbReference type="Proteomes" id="UP000247409">
    <property type="component" value="Unassembled WGS sequence"/>
</dbReference>
<keyword evidence="10 11" id="KW-0472">Membrane</keyword>
<keyword evidence="14" id="KW-1185">Reference proteome</keyword>
<dbReference type="GO" id="GO:0005524">
    <property type="term" value="F:ATP binding"/>
    <property type="evidence" value="ECO:0007669"/>
    <property type="project" value="UniProtKB-KW"/>
</dbReference>
<dbReference type="EMBL" id="NBIV01000110">
    <property type="protein sequence ID" value="PXF43784.1"/>
    <property type="molecule type" value="Genomic_DNA"/>
</dbReference>
<dbReference type="GO" id="GO:0046872">
    <property type="term" value="F:metal ion binding"/>
    <property type="evidence" value="ECO:0007669"/>
    <property type="project" value="UniProtKB-KW"/>
</dbReference>
<keyword evidence="9 11" id="KW-1133">Transmembrane helix</keyword>
<dbReference type="GO" id="GO:0016887">
    <property type="term" value="F:ATP hydrolysis activity"/>
    <property type="evidence" value="ECO:0007669"/>
    <property type="project" value="InterPro"/>
</dbReference>
<dbReference type="AlphaFoldDB" id="A0A2V3INZ4"/>
<evidence type="ECO:0000256" key="1">
    <source>
        <dbReference type="ARBA" id="ARBA00004141"/>
    </source>
</evidence>
<dbReference type="SUPFAM" id="SSF81665">
    <property type="entry name" value="Calcium ATPase, transmembrane domain M"/>
    <property type="match status" value="1"/>
</dbReference>
<evidence type="ECO:0000313" key="14">
    <source>
        <dbReference type="Proteomes" id="UP000247409"/>
    </source>
</evidence>
<dbReference type="Pfam" id="PF00122">
    <property type="entry name" value="E1-E2_ATPase"/>
    <property type="match status" value="1"/>
</dbReference>
<reference evidence="13 14" key="1">
    <citation type="journal article" date="2018" name="Mol. Biol. Evol.">
        <title>Analysis of the draft genome of the red seaweed Gracilariopsis chorda provides insights into genome size evolution in Rhodophyta.</title>
        <authorList>
            <person name="Lee J."/>
            <person name="Yang E.C."/>
            <person name="Graf L."/>
            <person name="Yang J.H."/>
            <person name="Qiu H."/>
            <person name="Zel Zion U."/>
            <person name="Chan C.X."/>
            <person name="Stephens T.G."/>
            <person name="Weber A.P.M."/>
            <person name="Boo G.H."/>
            <person name="Boo S.M."/>
            <person name="Kim K.M."/>
            <person name="Shin Y."/>
            <person name="Jung M."/>
            <person name="Lee S.J."/>
            <person name="Yim H.S."/>
            <person name="Lee J.H."/>
            <person name="Bhattacharya D."/>
            <person name="Yoon H.S."/>
        </authorList>
    </citation>
    <scope>NUCLEOTIDE SEQUENCE [LARGE SCALE GENOMIC DNA]</scope>
    <source>
        <strain evidence="13 14">SKKU-2015</strain>
        <tissue evidence="13">Whole body</tissue>
    </source>
</reference>
<comment type="subcellular location">
    <subcellularLocation>
        <location evidence="1">Membrane</location>
        <topology evidence="1">Multi-pass membrane protein</topology>
    </subcellularLocation>
</comment>
<proteinExistence type="inferred from homology"/>
<dbReference type="InterPro" id="IPR023214">
    <property type="entry name" value="HAD_sf"/>
</dbReference>
<dbReference type="PANTHER" id="PTHR43079:SF1">
    <property type="entry name" value="CADMIUM_ZINC-TRANSPORTING ATPASE HMA1, CHLOROPLASTIC-RELATED"/>
    <property type="match status" value="1"/>
</dbReference>
<dbReference type="InterPro" id="IPR023298">
    <property type="entry name" value="ATPase_P-typ_TM_dom_sf"/>
</dbReference>
<dbReference type="NCBIfam" id="TIGR01494">
    <property type="entry name" value="ATPase_P-type"/>
    <property type="match status" value="2"/>
</dbReference>
<evidence type="ECO:0000313" key="13">
    <source>
        <dbReference type="EMBL" id="PXF43784.1"/>
    </source>
</evidence>
<keyword evidence="6" id="KW-0067">ATP-binding</keyword>
<keyword evidence="8" id="KW-1278">Translocase</keyword>
<evidence type="ECO:0000256" key="4">
    <source>
        <dbReference type="ARBA" id="ARBA00022723"/>
    </source>
</evidence>
<sequence length="770" mass="81934">MKSCFISSSQFLFHTSSVNNRRSPRLRSTKFSIPLRVRRLEVAPVLVRRQTPSCHSSCHSSHLGCAHHHEPHDPQLNNRLISLLTKVADTQTSTKAASVSAILLASAAAFHVAALSSVLIRVALTGCFALTGLPALADSSLRIIRSRGRTVDVNVLMSLAAAVCFFTGALFEGALLTTLYAVSHVAEDWMSGRARRELDSLRHQAPSVALRVESLTASETEELPVEKVIVGDFLLVKTGQVLPCDGQVVHGSAFVSMQHLTGEPTPRQVEPGDDVPAGCRTEDAPIVVRVTRVGAESYLARIARLVTAAQENRPHVTKFFDRFGQIYTRTVLSISFLIALTLPIISALFKSVMPSIQYAGRSGSVARALGFLVVASPCALLIGAPIAYVAALSACARRGVLAKSGAKSLEAASRVSHVVFDKTGTLTTGKLTLSSVAVLPKENEFVSVARKTSSQPFNGTGQAQEVGRLDRLVELDKENMSRIVSVAAALERGAVHPIAAALQSRAKQLGSPLPDILESKTIAGQGVEGVLRFGKDDEKIGKALGRLGRPSYIIPSNSSVLRNIIHDATSRGEIVSILDIDGDMYLLRLKDEMRPASKRLVQQLKNDGLSVSILTGDHAGAAHAVCNSVGGDVKIVANASPEAKLEYVRDLEQSLEGKNTGVLMVGDGVNDAAALASSLVGVACGLTSATAVHAADVVLVREELSNIEWFIRKSRKTERVVRENLAIALALMVLSAVACVAGSIPLWLAVTMHEGGTVLVGINGLRLLRG</sequence>
<evidence type="ECO:0000256" key="8">
    <source>
        <dbReference type="ARBA" id="ARBA00022967"/>
    </source>
</evidence>
<dbReference type="InterPro" id="IPR036412">
    <property type="entry name" value="HAD-like_sf"/>
</dbReference>
<evidence type="ECO:0000256" key="9">
    <source>
        <dbReference type="ARBA" id="ARBA00022989"/>
    </source>
</evidence>
<dbReference type="InterPro" id="IPR051949">
    <property type="entry name" value="Cation_Transport_ATPase"/>
</dbReference>
<dbReference type="SUPFAM" id="SSF56784">
    <property type="entry name" value="HAD-like"/>
    <property type="match status" value="1"/>
</dbReference>
<evidence type="ECO:0000256" key="2">
    <source>
        <dbReference type="ARBA" id="ARBA00006024"/>
    </source>
</evidence>
<keyword evidence="4" id="KW-0479">Metal-binding</keyword>
<protein>
    <submittedName>
        <fullName evidence="13">Putative cadmium/zinc-transporting ATPase HMA1, chloroplastic</fullName>
    </submittedName>
</protein>
<dbReference type="Gene3D" id="3.40.1110.10">
    <property type="entry name" value="Calcium-transporting ATPase, cytoplasmic domain N"/>
    <property type="match status" value="1"/>
</dbReference>
<gene>
    <name evidence="13" type="ORF">BWQ96_06405</name>
</gene>
<feature type="transmembrane region" description="Helical" evidence="11">
    <location>
        <begin position="155"/>
        <end position="182"/>
    </location>
</feature>
<dbReference type="InterPro" id="IPR018303">
    <property type="entry name" value="ATPase_P-typ_P_site"/>
</dbReference>
<feature type="transmembrane region" description="Helical" evidence="11">
    <location>
        <begin position="326"/>
        <end position="349"/>
    </location>
</feature>
<dbReference type="InterPro" id="IPR001757">
    <property type="entry name" value="P_typ_ATPase"/>
</dbReference>
<keyword evidence="7" id="KW-0460">Magnesium</keyword>
<dbReference type="GO" id="GO:0016020">
    <property type="term" value="C:membrane"/>
    <property type="evidence" value="ECO:0007669"/>
    <property type="project" value="UniProtKB-SubCell"/>
</dbReference>
<feature type="transmembrane region" description="Helical" evidence="11">
    <location>
        <begin position="725"/>
        <end position="750"/>
    </location>
</feature>
<keyword evidence="3 11" id="KW-0812">Transmembrane</keyword>
<accession>A0A2V3INZ4</accession>
<name>A0A2V3INZ4_9FLOR</name>
<evidence type="ECO:0000256" key="11">
    <source>
        <dbReference type="SAM" id="Phobius"/>
    </source>
</evidence>
<dbReference type="Gene3D" id="2.70.150.10">
    <property type="entry name" value="Calcium-transporting ATPase, cytoplasmic transduction domain A"/>
    <property type="match status" value="1"/>
</dbReference>
<feature type="transmembrane region" description="Helical" evidence="11">
    <location>
        <begin position="369"/>
        <end position="391"/>
    </location>
</feature>
<comment type="caution">
    <text evidence="13">The sequence shown here is derived from an EMBL/GenBank/DDBJ whole genome shotgun (WGS) entry which is preliminary data.</text>
</comment>
<evidence type="ECO:0000259" key="12">
    <source>
        <dbReference type="Pfam" id="PF00122"/>
    </source>
</evidence>
<evidence type="ECO:0000256" key="7">
    <source>
        <dbReference type="ARBA" id="ARBA00022842"/>
    </source>
</evidence>
<dbReference type="OrthoDB" id="432719at2759"/>
<dbReference type="InterPro" id="IPR008250">
    <property type="entry name" value="ATPase_P-typ_transduc_dom_A_sf"/>
</dbReference>
<dbReference type="InterPro" id="IPR059000">
    <property type="entry name" value="ATPase_P-type_domA"/>
</dbReference>
<evidence type="ECO:0000256" key="6">
    <source>
        <dbReference type="ARBA" id="ARBA00022840"/>
    </source>
</evidence>
<dbReference type="Pfam" id="PF00702">
    <property type="entry name" value="Hydrolase"/>
    <property type="match status" value="1"/>
</dbReference>
<dbReference type="PANTHER" id="PTHR43079">
    <property type="entry name" value="PROBABLE CADMIUM/ZINC-TRANSPORTING ATPASE HMA1"/>
    <property type="match status" value="1"/>
</dbReference>
<feature type="transmembrane region" description="Helical" evidence="11">
    <location>
        <begin position="102"/>
        <end position="135"/>
    </location>
</feature>
<dbReference type="PROSITE" id="PS00154">
    <property type="entry name" value="ATPASE_E1_E2"/>
    <property type="match status" value="1"/>
</dbReference>
<keyword evidence="5" id="KW-0547">Nucleotide-binding</keyword>
<organism evidence="13 14">
    <name type="scientific">Gracilariopsis chorda</name>
    <dbReference type="NCBI Taxonomy" id="448386"/>
    <lineage>
        <taxon>Eukaryota</taxon>
        <taxon>Rhodophyta</taxon>
        <taxon>Florideophyceae</taxon>
        <taxon>Rhodymeniophycidae</taxon>
        <taxon>Gracilariales</taxon>
        <taxon>Gracilariaceae</taxon>
        <taxon>Gracilariopsis</taxon>
    </lineage>
</organism>
<dbReference type="PRINTS" id="PR00119">
    <property type="entry name" value="CATATPASE"/>
</dbReference>
<feature type="domain" description="P-type ATPase A" evidence="12">
    <location>
        <begin position="212"/>
        <end position="306"/>
    </location>
</feature>
<dbReference type="InterPro" id="IPR044492">
    <property type="entry name" value="P_typ_ATPase_HD_dom"/>
</dbReference>
<evidence type="ECO:0000256" key="5">
    <source>
        <dbReference type="ARBA" id="ARBA00022741"/>
    </source>
</evidence>